<dbReference type="InterPro" id="IPR000409">
    <property type="entry name" value="BEACH_dom"/>
</dbReference>
<dbReference type="CDD" id="cd01201">
    <property type="entry name" value="PH_BEACH"/>
    <property type="match status" value="1"/>
</dbReference>
<dbReference type="PANTHER" id="PTHR13743">
    <property type="entry name" value="BEIGE/BEACH-RELATED"/>
    <property type="match status" value="1"/>
</dbReference>
<dbReference type="InterPro" id="IPR011993">
    <property type="entry name" value="PH-like_dom_sf"/>
</dbReference>
<dbReference type="CDD" id="cd06071">
    <property type="entry name" value="Beach"/>
    <property type="match status" value="1"/>
</dbReference>
<evidence type="ECO:0000256" key="1">
    <source>
        <dbReference type="ARBA" id="ARBA00022574"/>
    </source>
</evidence>
<feature type="compositionally biased region" description="Polar residues" evidence="4">
    <location>
        <begin position="1954"/>
        <end position="1963"/>
    </location>
</feature>
<evidence type="ECO:0000256" key="2">
    <source>
        <dbReference type="ARBA" id="ARBA00022737"/>
    </source>
</evidence>
<feature type="region of interest" description="Disordered" evidence="4">
    <location>
        <begin position="72"/>
        <end position="91"/>
    </location>
</feature>
<dbReference type="GeneID" id="100374918"/>
<feature type="compositionally biased region" description="Polar residues" evidence="4">
    <location>
        <begin position="82"/>
        <end position="91"/>
    </location>
</feature>
<evidence type="ECO:0000256" key="3">
    <source>
        <dbReference type="PROSITE-ProRule" id="PRU00221"/>
    </source>
</evidence>
<dbReference type="InterPro" id="IPR001680">
    <property type="entry name" value="WD40_rpt"/>
</dbReference>
<evidence type="ECO:0000259" key="6">
    <source>
        <dbReference type="PROSITE" id="PS51783"/>
    </source>
</evidence>
<dbReference type="InterPro" id="IPR019775">
    <property type="entry name" value="WD40_repeat_CS"/>
</dbReference>
<feature type="compositionally biased region" description="Low complexity" evidence="4">
    <location>
        <begin position="1144"/>
        <end position="1158"/>
    </location>
</feature>
<dbReference type="SUPFAM" id="SSF81837">
    <property type="entry name" value="BEACH domain"/>
    <property type="match status" value="1"/>
</dbReference>
<feature type="region of interest" description="Disordered" evidence="4">
    <location>
        <begin position="41"/>
        <end position="67"/>
    </location>
</feature>
<evidence type="ECO:0000313" key="7">
    <source>
        <dbReference type="Proteomes" id="UP000694865"/>
    </source>
</evidence>
<dbReference type="PANTHER" id="PTHR13743:SF86">
    <property type="entry name" value="LYSOSOMAL-TRAFFICKING REGULATOR"/>
    <property type="match status" value="1"/>
</dbReference>
<gene>
    <name evidence="8" type="primary">LOC100374918</name>
</gene>
<dbReference type="PROSITE" id="PS51783">
    <property type="entry name" value="PH_BEACH"/>
    <property type="match status" value="1"/>
</dbReference>
<keyword evidence="2" id="KW-0677">Repeat</keyword>
<feature type="compositionally biased region" description="Basic residues" evidence="4">
    <location>
        <begin position="53"/>
        <end position="67"/>
    </location>
</feature>
<feature type="compositionally biased region" description="Acidic residues" evidence="4">
    <location>
        <begin position="1166"/>
        <end position="1176"/>
    </location>
</feature>
<reference evidence="8" key="1">
    <citation type="submission" date="2025-08" db="UniProtKB">
        <authorList>
            <consortium name="RefSeq"/>
        </authorList>
    </citation>
    <scope>IDENTIFICATION</scope>
    <source>
        <tissue evidence="8">Testes</tissue>
    </source>
</reference>
<protein>
    <submittedName>
        <fullName evidence="8">Lysosomal-trafficking regulator-like</fullName>
    </submittedName>
</protein>
<feature type="domain" description="BEACH" evidence="5">
    <location>
        <begin position="3086"/>
        <end position="3390"/>
    </location>
</feature>
<feature type="compositionally biased region" description="Polar residues" evidence="4">
    <location>
        <begin position="2128"/>
        <end position="2141"/>
    </location>
</feature>
<dbReference type="Pfam" id="PF02138">
    <property type="entry name" value="Beach"/>
    <property type="match status" value="1"/>
</dbReference>
<feature type="compositionally biased region" description="Polar residues" evidence="4">
    <location>
        <begin position="850"/>
        <end position="861"/>
    </location>
</feature>
<dbReference type="InterPro" id="IPR036372">
    <property type="entry name" value="BEACH_dom_sf"/>
</dbReference>
<feature type="region of interest" description="Disordered" evidence="4">
    <location>
        <begin position="833"/>
        <end position="861"/>
    </location>
</feature>
<name>A0ABM0M5Y3_SACKO</name>
<dbReference type="SUPFAM" id="SSF50729">
    <property type="entry name" value="PH domain-like"/>
    <property type="match status" value="1"/>
</dbReference>
<feature type="domain" description="BEACH-type PH" evidence="6">
    <location>
        <begin position="2973"/>
        <end position="3080"/>
    </location>
</feature>
<feature type="compositionally biased region" description="Polar residues" evidence="4">
    <location>
        <begin position="1181"/>
        <end position="1192"/>
    </location>
</feature>
<feature type="repeat" description="WD" evidence="3">
    <location>
        <begin position="3582"/>
        <end position="3616"/>
    </location>
</feature>
<feature type="region of interest" description="Disordered" evidence="4">
    <location>
        <begin position="2122"/>
        <end position="2141"/>
    </location>
</feature>
<proteinExistence type="predicted"/>
<dbReference type="SMART" id="SM01026">
    <property type="entry name" value="Beach"/>
    <property type="match status" value="1"/>
</dbReference>
<dbReference type="SUPFAM" id="SSF50978">
    <property type="entry name" value="WD40 repeat-like"/>
    <property type="match status" value="1"/>
</dbReference>
<dbReference type="Pfam" id="PF14844">
    <property type="entry name" value="PH_BEACH"/>
    <property type="match status" value="1"/>
</dbReference>
<feature type="non-terminal residue" evidence="8">
    <location>
        <position position="1"/>
    </location>
</feature>
<accession>A0ABM0M5Y3</accession>
<dbReference type="InterPro" id="IPR023362">
    <property type="entry name" value="PH-BEACH_dom"/>
</dbReference>
<feature type="region of interest" description="Disordered" evidence="4">
    <location>
        <begin position="926"/>
        <end position="947"/>
    </location>
</feature>
<dbReference type="PROSITE" id="PS50082">
    <property type="entry name" value="WD_REPEATS_2"/>
    <property type="match status" value="1"/>
</dbReference>
<dbReference type="Gene3D" id="1.10.1540.10">
    <property type="entry name" value="BEACH domain"/>
    <property type="match status" value="1"/>
</dbReference>
<evidence type="ECO:0000259" key="5">
    <source>
        <dbReference type="PROSITE" id="PS50197"/>
    </source>
</evidence>
<dbReference type="Gene3D" id="2.130.10.10">
    <property type="entry name" value="YVTN repeat-like/Quinoprotein amine dehydrogenase"/>
    <property type="match status" value="1"/>
</dbReference>
<dbReference type="Gene3D" id="2.30.29.30">
    <property type="entry name" value="Pleckstrin-homology domain (PH domain)/Phosphotyrosine-binding domain (PTB)"/>
    <property type="match status" value="1"/>
</dbReference>
<feature type="region of interest" description="Disordered" evidence="4">
    <location>
        <begin position="1144"/>
        <end position="1192"/>
    </location>
</feature>
<evidence type="ECO:0000313" key="8">
    <source>
        <dbReference type="RefSeq" id="XP_006815424.1"/>
    </source>
</evidence>
<dbReference type="InterPro" id="IPR015943">
    <property type="entry name" value="WD40/YVTN_repeat-like_dom_sf"/>
</dbReference>
<sequence>HDFRLSDISSCFIPLRTNQCFQPPYSRKHTTSDGLILQSGKHHLRASKVQVKSTKRKASPSKTRTRYRAPLKVNRSSDSDENMATSLQQRKSQSFPLLTQLNPGKQAESLGNNACYAGMKNLASSQESSIYSRTVPTKPVITNGDKVDTNDTNPVDLCLLLLSLLEKLSSTEILHNVQRNSVAVSLIPQLARLSTVLNKFPGYNVESLMDTSPSDLEVEFADGWDDDTITVLQRVVLRLVLKLSAITCLHQNGCSELSMNGTLTSILDLATDINTKISSAISNKSSQEDILALTANKKNGGMDNVLELTEFDLLKKKDKSDSHSIDRRLYFVCEVLQGVLQLISSVMQNLPLNLTFMAQTLNLLHEFSSSQGYTLYTTAIEELENILSKTKNSDKEYYQIKDSISSLISNLTKVISAVKKAKVEYIHIMTCLKRKHRKCEFSRYVHHHHNVCGLSCSAYEETNHSLSDSLGSFDTPSFLTAASAAKCCVATSAEVLLKVFEKSSCKHTQAVILANLETTGVCCCMPPHTIVSSLLNGLDERPVTVRSGSLNLVNKIVLEQLGGGVSTPTMGNDTCNICCDSEPQINRSSFIDSSTELTVGSYPDNLDSAIGSDASTHDEEQQHTKWKVLSKYKELLLSENENVSVPVAKHLLHLVTNGNAIIKKVLFLQVFLPTFEAAKATTMVDSSLRNTPSKHLMSMTVLEHCFNALPPLLTSSSAQELFLTHGGLTQLLHLLHHDSTRLAVLSVFEVLIMAEDHLEDIARKSGFCTKKSLINNVEVSGGDNYSDSSSPIEDHHHFVVPPKSSMSSGISVGSFGVVDAFLEIILDVISEESGTGGNHDSLASEDGTDNEGSISSSTLTEFVNSSEGSLLSTLSTSERKISVQSLQGMYTSSELKLGEHNLQSQYNLSLERKISAHSQPIQVGDLSTVSSKTDSNNSSVPSFETASTESTRTLKSNSFRKNIISSLSDSEIEVAADVWRSCKYLYLQSLVFKNHFLEQHGADTVEGLLKDTVIALNEYIKTDERSEFSPVTKTLRKNSEVGADRLSHLFSLLECLLSICLECSATSKDQTHIPTVEAQLAAFKTPLLESGLMQSSRGQEFCDALLHIAIQTTGPLDGAHGSMTTQQAAANKLSVHFEPWTMDSNISDSSDSQSEPSDVCNTDGGYDADSERDLDDDNKGLSLNNLAEDTSSDNCNTQTILLHPQVCKLVLELLAATVSEGNSDVISYGLREMIMIAKTSQSHGIALYLDGLAKAILKSFGSVLKSSEEQFQEIHSLLLELFVILVRHSISSTELRTFLALLHSPGAPIDSLLSAMTDIASNMMIQPSYILCFPAIIASSPEMSHKSSPSKQDSDWSPWSLAPLILPVRDSLSWPPSTKGFSLSLWIRMEGNMSEEKMRKYDLPREESSDKIDMPQMDYATRRKKSPEKRIDLHACQHVCSVGTREMVYQMWYHPPTNDLLFRLVNESKENMNGLVLVEAVVSNMITPGKWHHLAMTYSECPDFKNTSGMTIIIVDGHHQRDIVMDYVTPEFSKQEYDVCCLLGHCNKDTDISPAALWQISCLMLFSDSILNKEYAYHLYTLGPDCSTLCKCDSSKQTGNYEMGICPDMIDAGLSQDMLTGDRETDIKPLRESIVLTYSPRNCKVFSLYQLPPHLHRSISISNIIPSSPKPSSSDIFVQQQAIPMQAVVRSDVELVPSMYRGLQNAVYEVGGISVFIFLFAKVVEKCRDEVTQSNALRLLLLLKSRSLDLAEEFQQLDGYGLIYKVLLSDRCHLGFHMLKVMLDACCHDNTVLKGFHNKGYQINHDTHAIIKDKQLVSDLLLSWRIWYNTDVDVWASLLDAFTTLLSDDHPYCDFNMKQLQCAKAVDKMLLTCKEIQSEGLTPPPISIAKCFVAIIQSMLGSPPDLDTIIAVCDFLLVVHPAVNTFVCHAPSSFYFTQHTGPQQEYKQRLIQSTTSSAVNSPGGSIADRHSPKDLSGSPFVTSTPIKAVNRLRHPSIPEECELRGSDPGMINPRDICMVTKSHSCPENNEARRKINWQTCDVVENNRDDMTDLYNDVSPSIKFYVGTEVSEGSGIDVGVGKIECADDKSMFKDSPLVSVELNIDEKFQQSCGITEVVPCCHGDKSDSETNGSSTLHGVSTGSTVKGDDTLVDGRGVSPSTMQCKFQLDVLVTFPSDENDPDSYLVLPEMETMSVSQLTDPDRLSVTQDSFFPLQEDGLDIMCTGLLKLLAGLVLTLPDNMVSKVIGHVILPFNLIVLSHHTSADIRTAIVKLLYSYFHRATEVQCNMFLKQKGFYLLANQLHQHGATRELVEACFTLTLGKQISLDEDIDPTLLQNASKFKQLSIIPVLSLVENCVHEPAVCHNTICLLIQLFDNIDGMAQVMLDNGLVEALCNVVSAINKVHRSDDPETDEEKKALLIGDIEHFLACIVVRSCSLGGIHLFQQFDDLITMIGILEDKEKEIHGISSEAGKYVRKIRWYVIKEALDHLQRLYKEESVTVPSLQAYDSYSVRKYYEFIKQEQYWRSSNQVHVEEVSTMGKFMKHPYRRIDRSFSAEGRFQSDENDERENDLTELGIPHGQLLMSEHRRYSLMSEPGAIRRKIQSSSKDRIPLSDTDIPRRFQKFFTLAVNLILYSEPLFVKKPSPVILDIFSELQSDVSSLDEERNFIEYLYDFLIECIATTQERTGGRGRKQWYHLLWASRDVLRVQLGKLLVYMLSPNQDIGLRMYTMTLAHRPRAHAIIKTALQTNLQHDQKVVLYLFDLISNHQSELSNEQCQEVETFRAVLEKCGFMPLQSKVFNEKFIHLKEDLKVFELEHEKNLASWKRQREIQERRQLHRLDGLAKEISNCAMEITQKVVMNQNVQRKKLLEKVRQSLAKTMDVRKGWHDIIQQLTHERAIWHDPEFECTSWQLDPTEGPARVRRRLQRCHLGLNRKYLMNERQRTYKDSCFQPLSYIFDDCSHCLDATDLICRTQTNEAIRNTAKCSNVTPSSETPGELLIGANNVYFVGDDIGMEFQSDQSLESDAEVVCLSWSYEDIKEIHKRWYQLRDHGLEIFLTNGKTFLLAFETTKERNLVCRQLMSMELPNLVELDGNTNAITNAWKNGQMTNFEYLMQLNKIAGRTFNDLMQYPVFPFILAEYSQQELDLNSAGTYRKLSKPIAVQYKDMEQWYVERYKWLKEEYDKPELSTGVDYMPRTQPHHYGSHYSNSGTVLQYLVRLPPFTKMFLHYQDQHFDLPDRTFHSIATAWRLSSFESTSDVKELIPEFFFLPEFLLNSERFNFGKKQSGEPVDNVVLPPWAKNDPRLFILIHRQALESDYVSQHIHGWIDLVFGYKQKGKQSVESINVFHPATYFGIDVSKIDDSVKRRAIETMIKTYGQTPKQLFTHAHPQRANYESYPDPDVDVPGIYSPSILSQMKSKKTTTAASLQRPVKYIKGLKWGNYVGSPTTAEPKVCWTQTYNTLVSRLVALPTGSVCGLASNVCLFVVYAKEKGVSSMHTTDVQWSARLSWGHPDGIMRLKHRRNDPTINFIHTNTSDQISCCSSLSDCRQLFAGTVSGVIMAYTTKYNPARQSDIEVVGSRTLLYGHRDIITGLAVCTPYSILVSSSQDASCIIWDLNRLCYVQSLRNHSGPVTTVAVSDTLGDIVSASTPSSGGSDLYLWSINGSKICEVHCDSVIHSLTFSTAPEGASINVVAAGLHTGVIKLWSSWDLKPVREIYTEDFNKPIISLVYSHDCNFLYAANTEKKVVAWNRQQHGKPKFIKFLE</sequence>
<dbReference type="InterPro" id="IPR036322">
    <property type="entry name" value="WD40_repeat_dom_sf"/>
</dbReference>
<dbReference type="PROSITE" id="PS00678">
    <property type="entry name" value="WD_REPEATS_1"/>
    <property type="match status" value="1"/>
</dbReference>
<dbReference type="InterPro" id="IPR050865">
    <property type="entry name" value="BEACH_Domain"/>
</dbReference>
<dbReference type="PROSITE" id="PS50197">
    <property type="entry name" value="BEACH"/>
    <property type="match status" value="1"/>
</dbReference>
<dbReference type="Proteomes" id="UP000694865">
    <property type="component" value="Unplaced"/>
</dbReference>
<dbReference type="PROSITE" id="PS50294">
    <property type="entry name" value="WD_REPEATS_REGION"/>
    <property type="match status" value="1"/>
</dbReference>
<dbReference type="RefSeq" id="XP_006815424.1">
    <property type="nucleotide sequence ID" value="XM_006815361.1"/>
</dbReference>
<keyword evidence="7" id="KW-1185">Reference proteome</keyword>
<evidence type="ECO:0000256" key="4">
    <source>
        <dbReference type="SAM" id="MobiDB-lite"/>
    </source>
</evidence>
<keyword evidence="1 3" id="KW-0853">WD repeat</keyword>
<feature type="region of interest" description="Disordered" evidence="4">
    <location>
        <begin position="1954"/>
        <end position="1980"/>
    </location>
</feature>
<dbReference type="SMART" id="SM00320">
    <property type="entry name" value="WD40"/>
    <property type="match status" value="4"/>
</dbReference>
<organism evidence="7 8">
    <name type="scientific">Saccoglossus kowalevskii</name>
    <name type="common">Acorn worm</name>
    <dbReference type="NCBI Taxonomy" id="10224"/>
    <lineage>
        <taxon>Eukaryota</taxon>
        <taxon>Metazoa</taxon>
        <taxon>Hemichordata</taxon>
        <taxon>Enteropneusta</taxon>
        <taxon>Harrimaniidae</taxon>
        <taxon>Saccoglossus</taxon>
    </lineage>
</organism>